<evidence type="ECO:0000256" key="1">
    <source>
        <dbReference type="ARBA" id="ARBA00004123"/>
    </source>
</evidence>
<evidence type="ECO:0000256" key="2">
    <source>
        <dbReference type="ARBA" id="ARBA00007331"/>
    </source>
</evidence>
<dbReference type="Pfam" id="PF01876">
    <property type="entry name" value="RNase_P_p30"/>
    <property type="match status" value="1"/>
</dbReference>
<dbReference type="Proteomes" id="UP000541444">
    <property type="component" value="Unassembled WGS sequence"/>
</dbReference>
<dbReference type="PANTHER" id="PTHR13031">
    <property type="entry name" value="RIBONUCLEASE P SUBUNIT P30"/>
    <property type="match status" value="1"/>
</dbReference>
<comment type="subcellular location">
    <subcellularLocation>
        <location evidence="1">Nucleus</location>
    </subcellularLocation>
</comment>
<keyword evidence="5" id="KW-0539">Nucleus</keyword>
<dbReference type="EMBL" id="JACGCM010002647">
    <property type="protein sequence ID" value="KAF6137525.1"/>
    <property type="molecule type" value="Genomic_DNA"/>
</dbReference>
<keyword evidence="4" id="KW-0378">Hydrolase</keyword>
<accession>A0A7J7L4H2</accession>
<keyword evidence="3" id="KW-0819">tRNA processing</keyword>
<reference evidence="7 8" key="1">
    <citation type="journal article" date="2020" name="IScience">
        <title>Genome Sequencing of the Endangered Kingdonia uniflora (Circaeasteraceae, Ranunculales) Reveals Potential Mechanisms of Evolutionary Specialization.</title>
        <authorList>
            <person name="Sun Y."/>
            <person name="Deng T."/>
            <person name="Zhang A."/>
            <person name="Moore M.J."/>
            <person name="Landis J.B."/>
            <person name="Lin N."/>
            <person name="Zhang H."/>
            <person name="Zhang X."/>
            <person name="Huang J."/>
            <person name="Zhang X."/>
            <person name="Sun H."/>
            <person name="Wang H."/>
        </authorList>
    </citation>
    <scope>NUCLEOTIDE SEQUENCE [LARGE SCALE GENOMIC DNA]</scope>
    <source>
        <strain evidence="7">TB1705</strain>
        <tissue evidence="7">Leaf</tissue>
    </source>
</reference>
<gene>
    <name evidence="7" type="ORF">GIB67_031804</name>
</gene>
<evidence type="ECO:0000313" key="7">
    <source>
        <dbReference type="EMBL" id="KAF6137525.1"/>
    </source>
</evidence>
<dbReference type="InterPro" id="IPR002738">
    <property type="entry name" value="RNase_P_p30"/>
</dbReference>
<protein>
    <submittedName>
        <fullName evidence="7">Uncharacterized protein</fullName>
    </submittedName>
</protein>
<evidence type="ECO:0000313" key="8">
    <source>
        <dbReference type="Proteomes" id="UP000541444"/>
    </source>
</evidence>
<dbReference type="AlphaFoldDB" id="A0A7J7L4H2"/>
<organism evidence="7 8">
    <name type="scientific">Kingdonia uniflora</name>
    <dbReference type="NCBI Taxonomy" id="39325"/>
    <lineage>
        <taxon>Eukaryota</taxon>
        <taxon>Viridiplantae</taxon>
        <taxon>Streptophyta</taxon>
        <taxon>Embryophyta</taxon>
        <taxon>Tracheophyta</taxon>
        <taxon>Spermatophyta</taxon>
        <taxon>Magnoliopsida</taxon>
        <taxon>Ranunculales</taxon>
        <taxon>Circaeasteraceae</taxon>
        <taxon>Kingdonia</taxon>
    </lineage>
</organism>
<dbReference type="FunFam" id="3.20.20.140:FF:000044">
    <property type="entry name" value="Polymerase/histidinol phosphatase-like protein"/>
    <property type="match status" value="1"/>
</dbReference>
<dbReference type="OrthoDB" id="17948at2759"/>
<dbReference type="GO" id="GO:0016787">
    <property type="term" value="F:hydrolase activity"/>
    <property type="evidence" value="ECO:0007669"/>
    <property type="project" value="UniProtKB-KW"/>
</dbReference>
<evidence type="ECO:0000256" key="4">
    <source>
        <dbReference type="ARBA" id="ARBA00022801"/>
    </source>
</evidence>
<evidence type="ECO:0000256" key="5">
    <source>
        <dbReference type="ARBA" id="ARBA00023242"/>
    </source>
</evidence>
<dbReference type="GO" id="GO:0005655">
    <property type="term" value="C:nucleolar ribonuclease P complex"/>
    <property type="evidence" value="ECO:0007669"/>
    <property type="project" value="TreeGrafter"/>
</dbReference>
<proteinExistence type="inferred from homology"/>
<sequence length="646" mass="71872">MICFDLNIPFVDKEGNKKTIRSKIVVKVMELGYAGVAYNRTIKGVMSNSSICVIPLLPLSNFLKVAPTLSTSVEFHRELLGVPLNTPFRQYTRLTVVVDSLVQMGALNSGNPVLKSYDLVAVQPLNQITFDQACKVAEVDIIAIDFSEKLPFRLKLPMVKAAIERGVYFEITYSSLIDAQYQSRVQMITNAKLLVDWTRGKNLIISSAAASVTELRGPCDVTNLASLLGLSTERAKAAISKNCRSLIASALRKKQFYKETIRVERVLPSEKMNSKEPWYGDWNNWDQISSGDGDILLDDIAKCFLASNKLPKTSKAIDFTSIVKEVSSSGAQLKDWLSGGGGNVKQSNELETVHSEDQVSFASTKIEHQVSSFEGLLESVSERVVPRNSADDKEFGTLATCHEEPTCSDGYEKIQAVDGIIETDKLSEKCISVHEESLVLPCEGSSELNEIALSKDDERSSELNEVTLPEDSESPSKLNEVTLPQDNLYTIKIDFESPMDTSEFCIPFKEIDLSSSHNHNEVSKKIYGIGLVFSGDNLIMNSSLSETNGMEEKDLDLNEHNDDAAPLADEMQMDNVRVGETLVELDEQNQEILVETGRRIQDKRKPGHRPLKVRRSLLPVTSPFKRILNAELFKKKSQKSKKKKMV</sequence>
<dbReference type="SUPFAM" id="SSF89550">
    <property type="entry name" value="PHP domain-like"/>
    <property type="match status" value="1"/>
</dbReference>
<feature type="region of interest" description="Disordered" evidence="6">
    <location>
        <begin position="455"/>
        <end position="478"/>
    </location>
</feature>
<comment type="similarity">
    <text evidence="2">Belongs to the eukaryotic/archaeal RNase P protein component 3 family.</text>
</comment>
<dbReference type="PANTHER" id="PTHR13031:SF0">
    <property type="entry name" value="RIBONUCLEASE P PROTEIN SUBUNIT P30"/>
    <property type="match status" value="1"/>
</dbReference>
<dbReference type="InterPro" id="IPR016195">
    <property type="entry name" value="Pol/histidinol_Pase-like"/>
</dbReference>
<evidence type="ECO:0000256" key="6">
    <source>
        <dbReference type="SAM" id="MobiDB-lite"/>
    </source>
</evidence>
<dbReference type="Gene3D" id="3.20.20.140">
    <property type="entry name" value="Metal-dependent hydrolases"/>
    <property type="match status" value="1"/>
</dbReference>
<evidence type="ECO:0000256" key="3">
    <source>
        <dbReference type="ARBA" id="ARBA00022694"/>
    </source>
</evidence>
<name>A0A7J7L4H2_9MAGN</name>
<comment type="caution">
    <text evidence="7">The sequence shown here is derived from an EMBL/GenBank/DDBJ whole genome shotgun (WGS) entry which is preliminary data.</text>
</comment>
<dbReference type="GO" id="GO:0008033">
    <property type="term" value="P:tRNA processing"/>
    <property type="evidence" value="ECO:0007669"/>
    <property type="project" value="UniProtKB-KW"/>
</dbReference>
<dbReference type="GO" id="GO:0003723">
    <property type="term" value="F:RNA binding"/>
    <property type="evidence" value="ECO:0007669"/>
    <property type="project" value="TreeGrafter"/>
</dbReference>
<keyword evidence="8" id="KW-1185">Reference proteome</keyword>